<evidence type="ECO:0000313" key="3">
    <source>
        <dbReference type="Proteomes" id="UP001198034"/>
    </source>
</evidence>
<dbReference type="InterPro" id="IPR001173">
    <property type="entry name" value="Glyco_trans_2-like"/>
</dbReference>
<protein>
    <submittedName>
        <fullName evidence="2">Glycosyltransferase</fullName>
        <ecNumber evidence="2">2.4.-.-</ecNumber>
    </submittedName>
</protein>
<dbReference type="PANTHER" id="PTHR43685">
    <property type="entry name" value="GLYCOSYLTRANSFERASE"/>
    <property type="match status" value="1"/>
</dbReference>
<keyword evidence="2" id="KW-0328">Glycosyltransferase</keyword>
<evidence type="ECO:0000313" key="2">
    <source>
        <dbReference type="EMBL" id="MCB5197332.1"/>
    </source>
</evidence>
<comment type="caution">
    <text evidence="2">The sequence shown here is derived from an EMBL/GenBank/DDBJ whole genome shotgun (WGS) entry which is preliminary data.</text>
</comment>
<feature type="domain" description="Glycosyltransferase 2-like" evidence="1">
    <location>
        <begin position="4"/>
        <end position="137"/>
    </location>
</feature>
<accession>A0ABS8BNY8</accession>
<keyword evidence="3" id="KW-1185">Reference proteome</keyword>
<dbReference type="Proteomes" id="UP001198034">
    <property type="component" value="Unassembled WGS sequence"/>
</dbReference>
<evidence type="ECO:0000259" key="1">
    <source>
        <dbReference type="Pfam" id="PF00535"/>
    </source>
</evidence>
<dbReference type="InterPro" id="IPR050834">
    <property type="entry name" value="Glycosyltransf_2"/>
</dbReference>
<gene>
    <name evidence="2" type="ORF">LG219_13775</name>
</gene>
<keyword evidence="2" id="KW-0808">Transferase</keyword>
<dbReference type="EC" id="2.4.-.-" evidence="2"/>
<sequence>MKISVVIPYFNPQPSHFAAMLAGLGQADWSMFTALEFIFINDGGTKPHSDHFAALRTALPTLTTFTIQEIDFAENRGVSCARNTGMAAATGDWIALHDADDISLRLRFAVSVAFLQQHPEVIAVAGDMQVFNEQGNTAIRLFPMSHAEICVDQLFYCAMAQPAMVLNRQRWLDSGVRYTANMDMAQDWDFTIRLSQHGELANLGIPLVRYRQHPSQRSSGILRDDANPYVRHIWQTQLQNLGCDPCPQTLKVHSLLAPYWLWQINERAPAWLLDDDAVLHWGHALQNANQSQHYVDAKLLEQKVSRLQQAWRAWKATGPDPLTMQRLA</sequence>
<proteinExistence type="predicted"/>
<dbReference type="InterPro" id="IPR029044">
    <property type="entry name" value="Nucleotide-diphossugar_trans"/>
</dbReference>
<dbReference type="GO" id="GO:0016757">
    <property type="term" value="F:glycosyltransferase activity"/>
    <property type="evidence" value="ECO:0007669"/>
    <property type="project" value="UniProtKB-KW"/>
</dbReference>
<organism evidence="2 3">
    <name type="scientific">Deefgea salmonis</name>
    <dbReference type="NCBI Taxonomy" id="2875502"/>
    <lineage>
        <taxon>Bacteria</taxon>
        <taxon>Pseudomonadati</taxon>
        <taxon>Pseudomonadota</taxon>
        <taxon>Betaproteobacteria</taxon>
        <taxon>Neisseriales</taxon>
        <taxon>Chitinibacteraceae</taxon>
        <taxon>Deefgea</taxon>
    </lineage>
</organism>
<dbReference type="Gene3D" id="3.90.550.10">
    <property type="entry name" value="Spore Coat Polysaccharide Biosynthesis Protein SpsA, Chain A"/>
    <property type="match status" value="1"/>
</dbReference>
<dbReference type="SUPFAM" id="SSF53448">
    <property type="entry name" value="Nucleotide-diphospho-sugar transferases"/>
    <property type="match status" value="1"/>
</dbReference>
<dbReference type="Pfam" id="PF00535">
    <property type="entry name" value="Glycos_transf_2"/>
    <property type="match status" value="1"/>
</dbReference>
<dbReference type="EMBL" id="JAJAWG010000012">
    <property type="protein sequence ID" value="MCB5197332.1"/>
    <property type="molecule type" value="Genomic_DNA"/>
</dbReference>
<reference evidence="2 3" key="1">
    <citation type="submission" date="2021-10" db="EMBL/GenBank/DDBJ databases">
        <authorList>
            <person name="Chen M."/>
        </authorList>
    </citation>
    <scope>NUCLEOTIDE SEQUENCE [LARGE SCALE GENOMIC DNA]</scope>
    <source>
        <strain evidence="2 3">H3-26</strain>
    </source>
</reference>
<dbReference type="PANTHER" id="PTHR43685:SF2">
    <property type="entry name" value="GLYCOSYLTRANSFERASE 2-LIKE DOMAIN-CONTAINING PROTEIN"/>
    <property type="match status" value="1"/>
</dbReference>
<dbReference type="RefSeq" id="WP_226765031.1">
    <property type="nucleotide sequence ID" value="NZ_JAJAWG010000012.1"/>
</dbReference>
<name>A0ABS8BNY8_9NEIS</name>